<comment type="caution">
    <text evidence="1">The sequence shown here is derived from an EMBL/GenBank/DDBJ whole genome shotgun (WGS) entry which is preliminary data.</text>
</comment>
<dbReference type="EMBL" id="DRMH01000017">
    <property type="protein sequence ID" value="HFC97158.1"/>
    <property type="molecule type" value="Genomic_DNA"/>
</dbReference>
<dbReference type="Proteomes" id="UP000886043">
    <property type="component" value="Unassembled WGS sequence"/>
</dbReference>
<gene>
    <name evidence="1" type="ORF">ENJ40_01700</name>
</gene>
<accession>A0A7C3GDZ8</accession>
<name>A0A7C3GDZ8_9BACT</name>
<reference evidence="1" key="1">
    <citation type="journal article" date="2020" name="mSystems">
        <title>Genome- and Community-Level Interaction Insights into Carbon Utilization and Element Cycling Functions of Hydrothermarchaeota in Hydrothermal Sediment.</title>
        <authorList>
            <person name="Zhou Z."/>
            <person name="Liu Y."/>
            <person name="Xu W."/>
            <person name="Pan J."/>
            <person name="Luo Z.H."/>
            <person name="Li M."/>
        </authorList>
    </citation>
    <scope>NUCLEOTIDE SEQUENCE [LARGE SCALE GENOMIC DNA]</scope>
    <source>
        <strain evidence="1">HyVt-483</strain>
    </source>
</reference>
<dbReference type="InterPro" id="IPR029060">
    <property type="entry name" value="PIN-like_dom_sf"/>
</dbReference>
<proteinExistence type="predicted"/>
<dbReference type="AlphaFoldDB" id="A0A7C3GDZ8"/>
<dbReference type="SUPFAM" id="SSF88723">
    <property type="entry name" value="PIN domain-like"/>
    <property type="match status" value="1"/>
</dbReference>
<organism evidence="1">
    <name type="scientific">Thermosulfurimonas dismutans</name>
    <dbReference type="NCBI Taxonomy" id="999894"/>
    <lineage>
        <taxon>Bacteria</taxon>
        <taxon>Pseudomonadati</taxon>
        <taxon>Thermodesulfobacteriota</taxon>
        <taxon>Thermodesulfobacteria</taxon>
        <taxon>Thermodesulfobacteriales</taxon>
        <taxon>Thermodesulfobacteriaceae</taxon>
        <taxon>Thermosulfurimonas</taxon>
    </lineage>
</organism>
<feature type="non-terminal residue" evidence="1">
    <location>
        <position position="1"/>
    </location>
</feature>
<evidence type="ECO:0000313" key="1">
    <source>
        <dbReference type="EMBL" id="HFC97158.1"/>
    </source>
</evidence>
<protein>
    <submittedName>
        <fullName evidence="1">PIN domain-containing protein</fullName>
    </submittedName>
</protein>
<sequence>IYFLTGQSPLVKEFFRASVEGKLKLLITVRILDEVLFKMCLLLARMRYRFAKDVLKKLKNEPHLIIELSRDCRKIIEMCEFFGFSIFDFTFKDLQKLPDIMHDYGLVGNDALMVGFMQKMNLKYLLSADKDFDTVPWIKRIDPLNKEMVW</sequence>